<dbReference type="GO" id="GO:0003735">
    <property type="term" value="F:structural constituent of ribosome"/>
    <property type="evidence" value="ECO:0007669"/>
    <property type="project" value="InterPro"/>
</dbReference>
<dbReference type="InterPro" id="IPR000876">
    <property type="entry name" value="Ribosomal_eS4"/>
</dbReference>
<dbReference type="Proteomes" id="UP000700334">
    <property type="component" value="Unassembled WGS sequence"/>
</dbReference>
<keyword evidence="4 8" id="KW-0689">Ribosomal protein</keyword>
<dbReference type="GO" id="GO:0022627">
    <property type="term" value="C:cytosolic small ribosomal subunit"/>
    <property type="evidence" value="ECO:0007669"/>
    <property type="project" value="TreeGrafter"/>
</dbReference>
<dbReference type="PANTHER" id="PTHR11581:SF35">
    <property type="entry name" value="SMALL RIBOSOMAL SUBUNIT PROTEIN ES4, X ISOFORM"/>
    <property type="match status" value="1"/>
</dbReference>
<dbReference type="Gene3D" id="2.40.50.740">
    <property type="match status" value="1"/>
</dbReference>
<evidence type="ECO:0000256" key="1">
    <source>
        <dbReference type="ARBA" id="ARBA00007500"/>
    </source>
</evidence>
<evidence type="ECO:0000313" key="8">
    <source>
        <dbReference type="EMBL" id="KAG8512466.1"/>
    </source>
</evidence>
<evidence type="ECO:0000256" key="5">
    <source>
        <dbReference type="ARBA" id="ARBA00023274"/>
    </source>
</evidence>
<evidence type="ECO:0000313" key="9">
    <source>
        <dbReference type="Proteomes" id="UP000700334"/>
    </source>
</evidence>
<dbReference type="InterPro" id="IPR013845">
    <property type="entry name" value="Ribosomal_eS4_central_region"/>
</dbReference>
<keyword evidence="5" id="KW-0687">Ribonucleoprotein</keyword>
<sequence>MATHSSRQLREYLPPHFPKEHTSVSSNMGEDVIRVDQTAENLHLICDSKGHSAVPLITPKEGQVKAVQLRKIFVGTKGIPHLVTHDADTINYPDLLITVNDTIQVDLETGKITV</sequence>
<organism evidence="8 9">
    <name type="scientific">Galemys pyrenaicus</name>
    <name type="common">Iberian desman</name>
    <name type="synonym">Pyrenean desman</name>
    <dbReference type="NCBI Taxonomy" id="202257"/>
    <lineage>
        <taxon>Eukaryota</taxon>
        <taxon>Metazoa</taxon>
        <taxon>Chordata</taxon>
        <taxon>Craniata</taxon>
        <taxon>Vertebrata</taxon>
        <taxon>Euteleostomi</taxon>
        <taxon>Mammalia</taxon>
        <taxon>Eutheria</taxon>
        <taxon>Laurasiatheria</taxon>
        <taxon>Eulipotyphla</taxon>
        <taxon>Talpidae</taxon>
        <taxon>Galemys</taxon>
    </lineage>
</organism>
<keyword evidence="9" id="KW-1185">Reference proteome</keyword>
<evidence type="ECO:0000256" key="3">
    <source>
        <dbReference type="ARBA" id="ARBA00022884"/>
    </source>
</evidence>
<accession>A0A8J6DLD9</accession>
<feature type="domain" description="Small ribosomal subunit protein eS4 central region" evidence="7">
    <location>
        <begin position="38"/>
        <end position="112"/>
    </location>
</feature>
<comment type="caution">
    <text evidence="8">The sequence shown here is derived from an EMBL/GenBank/DDBJ whole genome shotgun (WGS) entry which is preliminary data.</text>
</comment>
<evidence type="ECO:0000256" key="6">
    <source>
        <dbReference type="SAM" id="MobiDB-lite"/>
    </source>
</evidence>
<evidence type="ECO:0000259" key="7">
    <source>
        <dbReference type="Pfam" id="PF00900"/>
    </source>
</evidence>
<dbReference type="GO" id="GO:0006412">
    <property type="term" value="P:translation"/>
    <property type="evidence" value="ECO:0007669"/>
    <property type="project" value="InterPro"/>
</dbReference>
<dbReference type="FunFam" id="2.40.50.740:FF:000001">
    <property type="entry name" value="40S ribosomal protein S4"/>
    <property type="match status" value="1"/>
</dbReference>
<evidence type="ECO:0000256" key="2">
    <source>
        <dbReference type="ARBA" id="ARBA00022730"/>
    </source>
</evidence>
<feature type="region of interest" description="Disordered" evidence="6">
    <location>
        <begin position="1"/>
        <end position="25"/>
    </location>
</feature>
<evidence type="ECO:0000256" key="4">
    <source>
        <dbReference type="ARBA" id="ARBA00022980"/>
    </source>
</evidence>
<name>A0A8J6DLD9_GALPY</name>
<gene>
    <name evidence="8" type="ORF">J0S82_006999</name>
</gene>
<protein>
    <submittedName>
        <fullName evidence="8">40S ribosomal protein S4</fullName>
    </submittedName>
</protein>
<dbReference type="PANTHER" id="PTHR11581">
    <property type="entry name" value="30S/40S RIBOSOMAL PROTEIN S4"/>
    <property type="match status" value="1"/>
</dbReference>
<keyword evidence="2" id="KW-0699">rRNA-binding</keyword>
<dbReference type="EMBL" id="JAGFMF010011796">
    <property type="protein sequence ID" value="KAG8512466.1"/>
    <property type="molecule type" value="Genomic_DNA"/>
</dbReference>
<reference evidence="8" key="1">
    <citation type="journal article" date="2021" name="Evol. Appl.">
        <title>The genome of the Pyrenean desman and the effects of bottlenecks and inbreeding on the genomic landscape of an endangered species.</title>
        <authorList>
            <person name="Escoda L."/>
            <person name="Castresana J."/>
        </authorList>
    </citation>
    <scope>NUCLEOTIDE SEQUENCE</scope>
    <source>
        <strain evidence="8">IBE-C5619</strain>
    </source>
</reference>
<dbReference type="InterPro" id="IPR038237">
    <property type="entry name" value="Ribosomal_eS4_central_sf"/>
</dbReference>
<dbReference type="AlphaFoldDB" id="A0A8J6DLD9"/>
<proteinExistence type="inferred from homology"/>
<comment type="similarity">
    <text evidence="1">Belongs to the eukaryotic ribosomal protein eS4 family.</text>
</comment>
<dbReference type="Pfam" id="PF00900">
    <property type="entry name" value="Ribosomal_S4e"/>
    <property type="match status" value="1"/>
</dbReference>
<keyword evidence="3" id="KW-0694">RNA-binding</keyword>
<dbReference type="GO" id="GO:0019843">
    <property type="term" value="F:rRNA binding"/>
    <property type="evidence" value="ECO:0007669"/>
    <property type="project" value="UniProtKB-KW"/>
</dbReference>